<comment type="subcellular location">
    <subcellularLocation>
        <location evidence="8">Cytoplasm</location>
    </subcellularLocation>
    <subcellularLocation>
        <location evidence="8">Nucleus</location>
        <location evidence="8">Nucleolus</location>
    </subcellularLocation>
</comment>
<dbReference type="AlphaFoldDB" id="A0A8B7ZZX9"/>
<feature type="region of interest" description="Disordered" evidence="9">
    <location>
        <begin position="219"/>
        <end position="259"/>
    </location>
</feature>
<dbReference type="GO" id="GO:0005730">
    <property type="term" value="C:nucleolus"/>
    <property type="evidence" value="ECO:0007669"/>
    <property type="project" value="UniProtKB-SubCell"/>
</dbReference>
<evidence type="ECO:0000259" key="10">
    <source>
        <dbReference type="Pfam" id="PF17777"/>
    </source>
</evidence>
<keyword evidence="5" id="KW-0597">Phosphoprotein</keyword>
<name>A0A8B7ZZX9_ACAPL</name>
<dbReference type="InterPro" id="IPR051742">
    <property type="entry name" value="Ribosome_Assembly_uL10"/>
</dbReference>
<dbReference type="InterPro" id="IPR033867">
    <property type="entry name" value="Mrt4"/>
</dbReference>
<dbReference type="PANTHER" id="PTHR45841">
    <property type="entry name" value="MRNA TURNOVER PROTEIN 4 MRTO4"/>
    <property type="match status" value="1"/>
</dbReference>
<sequence>MPKSKRDRKISLTNTRKKGLELKQNLIEEVRASVDRYARIFIFSVENMRNSKIKDVRSMWKHSRFFYGKNKVIAVALGKDRASEYREGLHIISRRLKGNVGLLFTNETKETVVKWFDKYVEPDFARSGNVAQSTVVLEQGPLAQFTHSMEPHLRQLGLPTLLKKGVVTLVAEHTVCKEGEPLTPEQARILKLLGNTMVNFKIDLLAFWSNDGTYEDLKTSEVTDSTCYRTAQEKDEGSDGEQEKEDAGESEDEEEDDDE</sequence>
<dbReference type="InterPro" id="IPR043141">
    <property type="entry name" value="Ribosomal_uL10-like_sf"/>
</dbReference>
<evidence type="ECO:0000256" key="2">
    <source>
        <dbReference type="ARBA" id="ARBA00008889"/>
    </source>
</evidence>
<dbReference type="GO" id="GO:0005737">
    <property type="term" value="C:cytoplasm"/>
    <property type="evidence" value="ECO:0007669"/>
    <property type="project" value="UniProtKB-SubCell"/>
</dbReference>
<dbReference type="Gene3D" id="3.90.105.20">
    <property type="match status" value="1"/>
</dbReference>
<protein>
    <recommendedName>
        <fullName evidence="8">Ribosome assembly factor mrt4</fullName>
    </recommendedName>
</protein>
<evidence type="ECO:0000313" key="11">
    <source>
        <dbReference type="Proteomes" id="UP000694845"/>
    </source>
</evidence>
<evidence type="ECO:0000313" key="12">
    <source>
        <dbReference type="RefSeq" id="XP_022110295.1"/>
    </source>
</evidence>
<proteinExistence type="inferred from homology"/>
<dbReference type="Pfam" id="PF00466">
    <property type="entry name" value="Ribosomal_L10"/>
    <property type="match status" value="1"/>
</dbReference>
<accession>A0A8B7ZZX9</accession>
<evidence type="ECO:0000256" key="4">
    <source>
        <dbReference type="ARBA" id="ARBA00022517"/>
    </source>
</evidence>
<organism evidence="11 12">
    <name type="scientific">Acanthaster planci</name>
    <name type="common">Crown-of-thorns starfish</name>
    <dbReference type="NCBI Taxonomy" id="133434"/>
    <lineage>
        <taxon>Eukaryota</taxon>
        <taxon>Metazoa</taxon>
        <taxon>Echinodermata</taxon>
        <taxon>Eleutherozoa</taxon>
        <taxon>Asterozoa</taxon>
        <taxon>Asteroidea</taxon>
        <taxon>Valvatacea</taxon>
        <taxon>Valvatida</taxon>
        <taxon>Acanthasteridae</taxon>
        <taxon>Acanthaster</taxon>
    </lineage>
</organism>
<dbReference type="FunFam" id="3.90.105.20:FF:000002">
    <property type="entry name" value="Ribosome assembly factor mrt4"/>
    <property type="match status" value="1"/>
</dbReference>
<comment type="subunit">
    <text evidence="7">Associates with the pre-60S ribosomal particle. Interacts with MINAS-60 (product of an alternative open reading frame of RBM10).</text>
</comment>
<dbReference type="InterPro" id="IPR040637">
    <property type="entry name" value="Ribosomal_uL10-like_insert"/>
</dbReference>
<dbReference type="CDD" id="cd05796">
    <property type="entry name" value="Ribosomal_P0_like"/>
    <property type="match status" value="1"/>
</dbReference>
<evidence type="ECO:0000256" key="5">
    <source>
        <dbReference type="ARBA" id="ARBA00022553"/>
    </source>
</evidence>
<dbReference type="OrthoDB" id="10262308at2759"/>
<dbReference type="PANTHER" id="PTHR45841:SF1">
    <property type="entry name" value="MRNA TURNOVER PROTEIN 4 HOMOLOG"/>
    <property type="match status" value="1"/>
</dbReference>
<comment type="similarity">
    <text evidence="2 8">Belongs to the universal ribosomal protein uL10 family.</text>
</comment>
<feature type="domain" description="Large ribosomal subunit protein uL10-like insertion" evidence="10">
    <location>
        <begin position="125"/>
        <end position="194"/>
    </location>
</feature>
<dbReference type="InterPro" id="IPR001790">
    <property type="entry name" value="Ribosomal_uL10"/>
</dbReference>
<feature type="compositionally biased region" description="Acidic residues" evidence="9">
    <location>
        <begin position="238"/>
        <end position="259"/>
    </location>
</feature>
<dbReference type="Pfam" id="PF17777">
    <property type="entry name" value="RL10P_insert"/>
    <property type="match status" value="1"/>
</dbReference>
<evidence type="ECO:0000256" key="8">
    <source>
        <dbReference type="RuleBase" id="RU364039"/>
    </source>
</evidence>
<dbReference type="Proteomes" id="UP000694845">
    <property type="component" value="Unplaced"/>
</dbReference>
<evidence type="ECO:0000256" key="3">
    <source>
        <dbReference type="ARBA" id="ARBA00022490"/>
    </source>
</evidence>
<gene>
    <name evidence="12" type="primary">LOC110989904</name>
</gene>
<evidence type="ECO:0000256" key="7">
    <source>
        <dbReference type="ARBA" id="ARBA00066238"/>
    </source>
</evidence>
<dbReference type="Gene3D" id="3.30.70.1730">
    <property type="match status" value="1"/>
</dbReference>
<dbReference type="GO" id="GO:0003723">
    <property type="term" value="F:RNA binding"/>
    <property type="evidence" value="ECO:0007669"/>
    <property type="project" value="TreeGrafter"/>
</dbReference>
<keyword evidence="4 8" id="KW-0690">Ribosome biogenesis</keyword>
<comment type="function">
    <text evidence="1 8">Component of the ribosome assembly machinery. Nuclear paralog of the ribosomal protein P0, it binds pre-60S subunits at an early stage of assembly in the nucleolus, and is replaced by P0 in cytoplasmic pre-60S subunits and mature 80S ribosomes.</text>
</comment>
<evidence type="ECO:0000256" key="9">
    <source>
        <dbReference type="SAM" id="MobiDB-lite"/>
    </source>
</evidence>
<evidence type="ECO:0000256" key="1">
    <source>
        <dbReference type="ARBA" id="ARBA00004046"/>
    </source>
</evidence>
<dbReference type="GO" id="GO:0000027">
    <property type="term" value="P:ribosomal large subunit assembly"/>
    <property type="evidence" value="ECO:0007669"/>
    <property type="project" value="InterPro"/>
</dbReference>
<reference evidence="12" key="1">
    <citation type="submission" date="2025-08" db="UniProtKB">
        <authorList>
            <consortium name="RefSeq"/>
        </authorList>
    </citation>
    <scope>IDENTIFICATION</scope>
</reference>
<keyword evidence="11" id="KW-1185">Reference proteome</keyword>
<keyword evidence="6 8" id="KW-0539">Nucleus</keyword>
<dbReference type="OMA" id="LEWAENY"/>
<dbReference type="CTD" id="51154"/>
<dbReference type="GeneID" id="110989904"/>
<dbReference type="FunFam" id="3.30.70.1730:FF:000004">
    <property type="entry name" value="Ribosome assembly factor mrt4"/>
    <property type="match status" value="1"/>
</dbReference>
<dbReference type="KEGG" id="aplc:110989904"/>
<dbReference type="RefSeq" id="XP_022110295.1">
    <property type="nucleotide sequence ID" value="XM_022254603.1"/>
</dbReference>
<keyword evidence="3 8" id="KW-0963">Cytoplasm</keyword>
<dbReference type="GO" id="GO:0006364">
    <property type="term" value="P:rRNA processing"/>
    <property type="evidence" value="ECO:0007669"/>
    <property type="project" value="TreeGrafter"/>
</dbReference>
<dbReference type="GO" id="GO:0030687">
    <property type="term" value="C:preribosome, large subunit precursor"/>
    <property type="evidence" value="ECO:0007669"/>
    <property type="project" value="TreeGrafter"/>
</dbReference>
<dbReference type="GO" id="GO:0000956">
    <property type="term" value="P:nuclear-transcribed mRNA catabolic process"/>
    <property type="evidence" value="ECO:0007669"/>
    <property type="project" value="TreeGrafter"/>
</dbReference>
<dbReference type="InterPro" id="IPR043164">
    <property type="entry name" value="Ribosomal_uL10-like_insert_sf"/>
</dbReference>
<dbReference type="SUPFAM" id="SSF160369">
    <property type="entry name" value="Ribosomal protein L10-like"/>
    <property type="match status" value="1"/>
</dbReference>
<evidence type="ECO:0000256" key="6">
    <source>
        <dbReference type="ARBA" id="ARBA00023242"/>
    </source>
</evidence>